<comment type="caution">
    <text evidence="1">The sequence shown here is derived from an EMBL/GenBank/DDBJ whole genome shotgun (WGS) entry which is preliminary data.</text>
</comment>
<proteinExistence type="predicted"/>
<dbReference type="EMBL" id="PSQE01000002">
    <property type="protein sequence ID" value="RHN72942.1"/>
    <property type="molecule type" value="Genomic_DNA"/>
</dbReference>
<gene>
    <name evidence="1" type="ORF">MtrunA17_Chr2g0293181</name>
</gene>
<dbReference type="AlphaFoldDB" id="A0A396J6N9"/>
<organism evidence="1">
    <name type="scientific">Medicago truncatula</name>
    <name type="common">Barrel medic</name>
    <name type="synonym">Medicago tribuloides</name>
    <dbReference type="NCBI Taxonomy" id="3880"/>
    <lineage>
        <taxon>Eukaryota</taxon>
        <taxon>Viridiplantae</taxon>
        <taxon>Streptophyta</taxon>
        <taxon>Embryophyta</taxon>
        <taxon>Tracheophyta</taxon>
        <taxon>Spermatophyta</taxon>
        <taxon>Magnoliopsida</taxon>
        <taxon>eudicotyledons</taxon>
        <taxon>Gunneridae</taxon>
        <taxon>Pentapetalae</taxon>
        <taxon>rosids</taxon>
        <taxon>fabids</taxon>
        <taxon>Fabales</taxon>
        <taxon>Fabaceae</taxon>
        <taxon>Papilionoideae</taxon>
        <taxon>50 kb inversion clade</taxon>
        <taxon>NPAAA clade</taxon>
        <taxon>Hologalegina</taxon>
        <taxon>IRL clade</taxon>
        <taxon>Trifolieae</taxon>
        <taxon>Medicago</taxon>
    </lineage>
</organism>
<protein>
    <submittedName>
        <fullName evidence="1">Uncharacterized protein</fullName>
    </submittedName>
</protein>
<dbReference type="Gramene" id="rna8709">
    <property type="protein sequence ID" value="RHN72942.1"/>
    <property type="gene ID" value="gene8709"/>
</dbReference>
<dbReference type="Proteomes" id="UP000265566">
    <property type="component" value="Chromosome 2"/>
</dbReference>
<accession>A0A396J6N9</accession>
<name>A0A396J6N9_MEDTR</name>
<sequence length="61" mass="7543">MKIQFLMKVHAYKFFNPYFESNLYGREKRKKKKREKEEIRMILFLLQQKDDGDDAEKIKSI</sequence>
<evidence type="ECO:0000313" key="1">
    <source>
        <dbReference type="EMBL" id="RHN72942.1"/>
    </source>
</evidence>
<reference evidence="1" key="1">
    <citation type="journal article" date="2018" name="Nat. Plants">
        <title>Whole-genome landscape of Medicago truncatula symbiotic genes.</title>
        <authorList>
            <person name="Pecrix Y."/>
            <person name="Gamas P."/>
            <person name="Carrere S."/>
        </authorList>
    </citation>
    <scope>NUCLEOTIDE SEQUENCE</scope>
    <source>
        <tissue evidence="1">Leaves</tissue>
    </source>
</reference>